<accession>A0AAU8G1F7</accession>
<proteinExistence type="predicted"/>
<dbReference type="AlphaFoldDB" id="A0AAU8G1F7"/>
<gene>
    <name evidence="1" type="ORF">ABRQ22_03115</name>
</gene>
<evidence type="ECO:0000313" key="1">
    <source>
        <dbReference type="EMBL" id="XCH30688.1"/>
    </source>
</evidence>
<name>A0AAU8G1F7_9MICO</name>
<dbReference type="Gene3D" id="3.30.1460.10">
    <property type="match status" value="1"/>
</dbReference>
<sequence length="129" mass="14230">MTTWSDVTRFVHTNYTAESINDATIKLVFDTGNLRSQLVFVEHTWNDTGADWVKVNSPIGTIVEVDVRRAIEIVGGMLVGGIMSDGEYVYVTNAMPLRNLDANEITEPLVRVTTIADSIEAELLGKDTV</sequence>
<organism evidence="1">
    <name type="scientific">Cellulosimicrobium sp. ES-005</name>
    <dbReference type="NCBI Taxonomy" id="3163031"/>
    <lineage>
        <taxon>Bacteria</taxon>
        <taxon>Bacillati</taxon>
        <taxon>Actinomycetota</taxon>
        <taxon>Actinomycetes</taxon>
        <taxon>Micrococcales</taxon>
        <taxon>Promicromonosporaceae</taxon>
        <taxon>Cellulosimicrobium</taxon>
    </lineage>
</organism>
<dbReference type="EMBL" id="CP159290">
    <property type="protein sequence ID" value="XCH30688.1"/>
    <property type="molecule type" value="Genomic_DNA"/>
</dbReference>
<dbReference type="SUPFAM" id="SSF69635">
    <property type="entry name" value="Type III secretory system chaperone-like"/>
    <property type="match status" value="1"/>
</dbReference>
<reference evidence="1" key="1">
    <citation type="submission" date="2024-06" db="EMBL/GenBank/DDBJ databases">
        <title>Complete genome sequence of the cellulolytic actinobacterium, Cellulosimicrobium ES-005.</title>
        <authorList>
            <person name="Matthews C.T."/>
            <person name="Underwood K.D."/>
            <person name="Ghanchi K.M."/>
            <person name="Fields S.D."/>
            <person name="Gardner S.G."/>
        </authorList>
    </citation>
    <scope>NUCLEOTIDE SEQUENCE</scope>
    <source>
        <strain evidence="1">ES-005</strain>
    </source>
</reference>
<protein>
    <submittedName>
        <fullName evidence="1">Uncharacterized protein</fullName>
    </submittedName>
</protein>
<dbReference type="RefSeq" id="WP_353708541.1">
    <property type="nucleotide sequence ID" value="NZ_CP159290.1"/>
</dbReference>